<dbReference type="Proteomes" id="UP000614601">
    <property type="component" value="Unassembled WGS sequence"/>
</dbReference>
<reference evidence="1" key="1">
    <citation type="submission" date="2020-09" db="EMBL/GenBank/DDBJ databases">
        <authorList>
            <person name="Kikuchi T."/>
        </authorList>
    </citation>
    <scope>NUCLEOTIDE SEQUENCE</scope>
    <source>
        <strain evidence="1">SH1</strain>
    </source>
</reference>
<name>A0A811K2U9_9BILA</name>
<protein>
    <submittedName>
        <fullName evidence="1">Uncharacterized protein</fullName>
    </submittedName>
</protein>
<keyword evidence="2" id="KW-1185">Reference proteome</keyword>
<sequence>MNMPLAPFSQRIGNDLNLFKIDAQWPKHQMPLDVVRIPPHLIPDQDAEFNLLIQENELWQENRPSAFCFDHAHNTSA</sequence>
<accession>A0A811K2U9</accession>
<comment type="caution">
    <text evidence="1">The sequence shown here is derived from an EMBL/GenBank/DDBJ whole genome shotgun (WGS) entry which is preliminary data.</text>
</comment>
<dbReference type="AlphaFoldDB" id="A0A811K2U9"/>
<organism evidence="1 2">
    <name type="scientific">Bursaphelenchus okinawaensis</name>
    <dbReference type="NCBI Taxonomy" id="465554"/>
    <lineage>
        <taxon>Eukaryota</taxon>
        <taxon>Metazoa</taxon>
        <taxon>Ecdysozoa</taxon>
        <taxon>Nematoda</taxon>
        <taxon>Chromadorea</taxon>
        <taxon>Rhabditida</taxon>
        <taxon>Tylenchina</taxon>
        <taxon>Tylenchomorpha</taxon>
        <taxon>Aphelenchoidea</taxon>
        <taxon>Aphelenchoididae</taxon>
        <taxon>Bursaphelenchus</taxon>
    </lineage>
</organism>
<dbReference type="Proteomes" id="UP000783686">
    <property type="component" value="Unassembled WGS sequence"/>
</dbReference>
<gene>
    <name evidence="1" type="ORF">BOKJ2_LOCUS3094</name>
</gene>
<evidence type="ECO:0000313" key="1">
    <source>
        <dbReference type="EMBL" id="CAD5210251.1"/>
    </source>
</evidence>
<evidence type="ECO:0000313" key="2">
    <source>
        <dbReference type="Proteomes" id="UP000614601"/>
    </source>
</evidence>
<dbReference type="EMBL" id="CAJFCW020000002">
    <property type="protein sequence ID" value="CAG9090967.1"/>
    <property type="molecule type" value="Genomic_DNA"/>
</dbReference>
<proteinExistence type="predicted"/>
<dbReference type="OrthoDB" id="5782513at2759"/>
<dbReference type="EMBL" id="CAJFDH010000002">
    <property type="protein sequence ID" value="CAD5210251.1"/>
    <property type="molecule type" value="Genomic_DNA"/>
</dbReference>